<feature type="transmembrane region" description="Helical" evidence="7">
    <location>
        <begin position="21"/>
        <end position="43"/>
    </location>
</feature>
<comment type="subcellular location">
    <subcellularLocation>
        <location evidence="1">Cell membrane</location>
        <topology evidence="1">Multi-pass membrane protein</topology>
    </subcellularLocation>
</comment>
<dbReference type="STRING" id="1454004.AW11_00520"/>
<dbReference type="GO" id="GO:0005886">
    <property type="term" value="C:plasma membrane"/>
    <property type="evidence" value="ECO:0007669"/>
    <property type="project" value="UniProtKB-SubCell"/>
</dbReference>
<keyword evidence="5 7" id="KW-1133">Transmembrane helix</keyword>
<evidence type="ECO:0000256" key="4">
    <source>
        <dbReference type="ARBA" id="ARBA00022692"/>
    </source>
</evidence>
<evidence type="ECO:0000256" key="7">
    <source>
        <dbReference type="SAM" id="Phobius"/>
    </source>
</evidence>
<dbReference type="AlphaFoldDB" id="A0A011P6R8"/>
<evidence type="ECO:0000256" key="1">
    <source>
        <dbReference type="ARBA" id="ARBA00004651"/>
    </source>
</evidence>
<dbReference type="Gene3D" id="1.20.1630.10">
    <property type="entry name" value="Formate dehydrogenase/DMSO reductase domain"/>
    <property type="match status" value="1"/>
</dbReference>
<evidence type="ECO:0000256" key="2">
    <source>
        <dbReference type="ARBA" id="ARBA00008929"/>
    </source>
</evidence>
<feature type="transmembrane region" description="Helical" evidence="7">
    <location>
        <begin position="214"/>
        <end position="239"/>
    </location>
</feature>
<evidence type="ECO:0000256" key="3">
    <source>
        <dbReference type="ARBA" id="ARBA00022475"/>
    </source>
</evidence>
<dbReference type="InterPro" id="IPR005614">
    <property type="entry name" value="NrfD-like"/>
</dbReference>
<feature type="transmembrane region" description="Helical" evidence="7">
    <location>
        <begin position="315"/>
        <end position="338"/>
    </location>
</feature>
<dbReference type="PANTHER" id="PTHR30074:SF4">
    <property type="entry name" value="NI_FE-HYDROGENASE 2 B-TYPE CYTOCHROME SUBUNIT-RELATED"/>
    <property type="match status" value="1"/>
</dbReference>
<dbReference type="Proteomes" id="UP000022141">
    <property type="component" value="Unassembled WGS sequence"/>
</dbReference>
<evidence type="ECO:0000256" key="6">
    <source>
        <dbReference type="ARBA" id="ARBA00023136"/>
    </source>
</evidence>
<dbReference type="InterPro" id="IPR051817">
    <property type="entry name" value="FDH_cytochrome_b556_subunit"/>
</dbReference>
<comment type="caution">
    <text evidence="8">The sequence shown here is derived from an EMBL/GenBank/DDBJ whole genome shotgun (WGS) entry which is preliminary data.</text>
</comment>
<keyword evidence="9" id="KW-1185">Reference proteome</keyword>
<comment type="similarity">
    <text evidence="2">Belongs to the NrfD family.</text>
</comment>
<keyword evidence="3" id="KW-1003">Cell membrane</keyword>
<feature type="transmembrane region" description="Helical" evidence="7">
    <location>
        <begin position="134"/>
        <end position="153"/>
    </location>
</feature>
<name>A0A011P6R8_ACCRE</name>
<feature type="transmembrane region" description="Helical" evidence="7">
    <location>
        <begin position="284"/>
        <end position="303"/>
    </location>
</feature>
<accession>A0A011P6R8</accession>
<feature type="transmembrane region" description="Helical" evidence="7">
    <location>
        <begin position="95"/>
        <end position="114"/>
    </location>
</feature>
<organism evidence="8 9">
    <name type="scientific">Accumulibacter regalis</name>
    <dbReference type="NCBI Taxonomy" id="522306"/>
    <lineage>
        <taxon>Bacteria</taxon>
        <taxon>Pseudomonadati</taxon>
        <taxon>Pseudomonadota</taxon>
        <taxon>Betaproteobacteria</taxon>
        <taxon>Candidatus Accumulibacter</taxon>
    </lineage>
</organism>
<dbReference type="NCBIfam" id="NF008133">
    <property type="entry name" value="PRK10881.1"/>
    <property type="match status" value="1"/>
</dbReference>
<proteinExistence type="inferred from homology"/>
<keyword evidence="6 7" id="KW-0472">Membrane</keyword>
<evidence type="ECO:0000313" key="9">
    <source>
        <dbReference type="Proteomes" id="UP000022141"/>
    </source>
</evidence>
<evidence type="ECO:0000313" key="8">
    <source>
        <dbReference type="EMBL" id="EXI90663.1"/>
    </source>
</evidence>
<sequence length="389" mass="42779">MSGQQHARPAPVGGSLFNATTLVCGVLIAVMATIILVRLIFGLGATTNLNDGYSWGAWVVVDVFIGSALACGGFSVALLVYIFNKGQYHPLVRPALLGSLFGYTLAGAAITFDLGRWWNFWHIFWPGYFNVNSVMFEVAACITLYIIVMWIEFSPVFLEKLGLHDARRKLGKLLFFFIALGIVLPMMHQASLGTMLVVMGGQVNALWQTPMQPLIYLLSAIILGYGVVLFESCVAASAYRRQVEVSMLNPMARVMLGIMAFYLLVRFADLIARGVLGQAFQPSFIALAFWIENACFIAPFLLIRTVDARRNPARLFLAGIAVMLGGILLRLNGFLIAFDTGPGWTYFPSVPELLVTIGIFAAEVLGYIVITRRFPVLPRAESYARPARS</sequence>
<keyword evidence="4 7" id="KW-0812">Transmembrane</keyword>
<reference evidence="8" key="1">
    <citation type="submission" date="2014-02" db="EMBL/GenBank/DDBJ databases">
        <title>Expanding our view of genomic diversity in Candidatus Accumulibacter clades.</title>
        <authorList>
            <person name="Skennerton C.T."/>
            <person name="Barr J.J."/>
            <person name="Slater F.R."/>
            <person name="Bond P.L."/>
            <person name="Tyson G.W."/>
        </authorList>
    </citation>
    <scope>NUCLEOTIDE SEQUENCE [LARGE SCALE GENOMIC DNA]</scope>
</reference>
<dbReference type="Pfam" id="PF03916">
    <property type="entry name" value="NrfD"/>
    <property type="match status" value="1"/>
</dbReference>
<dbReference type="PANTHER" id="PTHR30074">
    <property type="entry name" value="FORMATE DEHYDROGENASE, NITRATE-INDUCIBLE, CYTOCHROME B556 FDN SUBUNIT"/>
    <property type="match status" value="1"/>
</dbReference>
<evidence type="ECO:0000256" key="5">
    <source>
        <dbReference type="ARBA" id="ARBA00022989"/>
    </source>
</evidence>
<gene>
    <name evidence="8" type="primary">hybB</name>
    <name evidence="8" type="ORF">AW11_00520</name>
</gene>
<dbReference type="PATRIC" id="fig|1454004.3.peg.540"/>
<feature type="transmembrane region" description="Helical" evidence="7">
    <location>
        <begin position="251"/>
        <end position="272"/>
    </location>
</feature>
<feature type="transmembrane region" description="Helical" evidence="7">
    <location>
        <begin position="350"/>
        <end position="370"/>
    </location>
</feature>
<feature type="transmembrane region" description="Helical" evidence="7">
    <location>
        <begin position="55"/>
        <end position="83"/>
    </location>
</feature>
<dbReference type="EMBL" id="JEMY01000004">
    <property type="protein sequence ID" value="EXI90663.1"/>
    <property type="molecule type" value="Genomic_DNA"/>
</dbReference>
<dbReference type="GO" id="GO:0009061">
    <property type="term" value="P:anaerobic respiration"/>
    <property type="evidence" value="ECO:0007669"/>
    <property type="project" value="TreeGrafter"/>
</dbReference>
<dbReference type="eggNOG" id="COG5557">
    <property type="taxonomic scope" value="Bacteria"/>
</dbReference>
<feature type="transmembrane region" description="Helical" evidence="7">
    <location>
        <begin position="173"/>
        <end position="199"/>
    </location>
</feature>
<protein>
    <submittedName>
        <fullName evidence="8">Ni/Fe-hydrogenase 2 b-type cytochrome subunit</fullName>
    </submittedName>
</protein>